<keyword evidence="13 18" id="KW-1133">Transmembrane helix</keyword>
<dbReference type="CDD" id="cd14066">
    <property type="entry name" value="STKc_IRAK"/>
    <property type="match status" value="1"/>
</dbReference>
<dbReference type="PANTHER" id="PTHR27007">
    <property type="match status" value="1"/>
</dbReference>
<name>A0AAD8X1T4_LOLMU</name>
<evidence type="ECO:0000256" key="3">
    <source>
        <dbReference type="ARBA" id="ARBA00010217"/>
    </source>
</evidence>
<dbReference type="GO" id="GO:0030246">
    <property type="term" value="F:carbohydrate binding"/>
    <property type="evidence" value="ECO:0007669"/>
    <property type="project" value="UniProtKB-KW"/>
</dbReference>
<dbReference type="AlphaFoldDB" id="A0AAD8X1T4"/>
<dbReference type="InterPro" id="IPR011009">
    <property type="entry name" value="Kinase-like_dom_sf"/>
</dbReference>
<dbReference type="Proteomes" id="UP001231189">
    <property type="component" value="Unassembled WGS sequence"/>
</dbReference>
<keyword evidence="11" id="KW-0418">Kinase</keyword>
<keyword evidence="12 17" id="KW-0067">ATP-binding</keyword>
<evidence type="ECO:0000256" key="11">
    <source>
        <dbReference type="ARBA" id="ARBA00022777"/>
    </source>
</evidence>
<keyword evidence="9" id="KW-0430">Lectin</keyword>
<evidence type="ECO:0000256" key="16">
    <source>
        <dbReference type="ARBA" id="ARBA00023180"/>
    </source>
</evidence>
<evidence type="ECO:0000256" key="6">
    <source>
        <dbReference type="ARBA" id="ARBA00022679"/>
    </source>
</evidence>
<dbReference type="FunFam" id="1.10.510.10:FF:000517">
    <property type="entry name" value="Putative receptor kinase Lecrk"/>
    <property type="match status" value="1"/>
</dbReference>
<dbReference type="Pfam" id="PF00139">
    <property type="entry name" value="Lectin_legB"/>
    <property type="match status" value="1"/>
</dbReference>
<comment type="subcellular location">
    <subcellularLocation>
        <location evidence="1">Membrane</location>
        <topology evidence="1">Single-pass type I membrane protein</topology>
    </subcellularLocation>
</comment>
<evidence type="ECO:0000256" key="4">
    <source>
        <dbReference type="ARBA" id="ARBA00012513"/>
    </source>
</evidence>
<dbReference type="GO" id="GO:0016020">
    <property type="term" value="C:membrane"/>
    <property type="evidence" value="ECO:0007669"/>
    <property type="project" value="UniProtKB-SubCell"/>
</dbReference>
<keyword evidence="15" id="KW-0675">Receptor</keyword>
<accession>A0AAD8X1T4</accession>
<dbReference type="SUPFAM" id="SSF49899">
    <property type="entry name" value="Concanavalin A-like lectins/glucanases"/>
    <property type="match status" value="1"/>
</dbReference>
<dbReference type="EC" id="2.7.11.1" evidence="4"/>
<proteinExistence type="inferred from homology"/>
<sequence>MILTARWWGDEARTPQEYSWTGYKRLFHIITEHKPQEIQIPTIIMSVLLLNLLFNTVVLNLAVLAGGEDEFVFSGFKGANITVDGVATVTRNGLVDLSSGQETLKGHAFYPAPLRLRESPNGTTVKSFSVSFVFAIYPNYRPSQGMAFFIAKSMDFSSALPTQWFGIFNSVNQGNSSNRIFAIELDTVNNRDLHDIDANHVGININSVISNKSNTAGFYDDKTAFFNTLNLTSGKGLQLWIDYERESTRINVTISPVGMAKPARALISGIYDLSTVITEDAYLGFGSSAGRDGSRHYILGWSFGINRPAPAIDMKKLPRLPRLGSKPRSKVREIILPLATTTFVLAVGITIFLLVRRHQRYAELREDWEVEFGPHRFPYKDLYYATQGFKNKNLLGVGGFGRVYKGVLPKSKLDIAVKRVSHESKQGMKEFIAEVVSIGRLQHRNLVQLLGYCRRRGQLFLVYEYMPNGSLDKYLYHGDLRPTLNWAQRFKIIRGVASGLLYLHEEWEQIVIHRDVKASNVLLDAEMNARLGDFGLARLYDHGLDPQSTHVVGTIGYLAPELACTGKVTPLTDVFAFGVFILEVVCGQRPINQDTREKHPMLVDRVLEHWRNGSLVDMVDIKLHGEYDVNEAYLALKLGLLCSHPFMDARPSMRQVMQYLDGDCATPEPSLPVDTNFEMLAAMQNEGFDPYVMLYPSSTASHGAASIVSSGR</sequence>
<dbReference type="Gene3D" id="3.30.200.20">
    <property type="entry name" value="Phosphorylase Kinase, domain 1"/>
    <property type="match status" value="1"/>
</dbReference>
<dbReference type="Pfam" id="PF00069">
    <property type="entry name" value="Pkinase"/>
    <property type="match status" value="1"/>
</dbReference>
<evidence type="ECO:0000256" key="5">
    <source>
        <dbReference type="ARBA" id="ARBA00022527"/>
    </source>
</evidence>
<dbReference type="InterPro" id="IPR017441">
    <property type="entry name" value="Protein_kinase_ATP_BS"/>
</dbReference>
<dbReference type="PROSITE" id="PS00108">
    <property type="entry name" value="PROTEIN_KINASE_ST"/>
    <property type="match status" value="1"/>
</dbReference>
<keyword evidence="21" id="KW-1185">Reference proteome</keyword>
<dbReference type="EMBL" id="JAUUTY010000001">
    <property type="protein sequence ID" value="KAK1693391.1"/>
    <property type="molecule type" value="Genomic_DNA"/>
</dbReference>
<dbReference type="InterPro" id="IPR008271">
    <property type="entry name" value="Ser/Thr_kinase_AS"/>
</dbReference>
<keyword evidence="5" id="KW-0723">Serine/threonine-protein kinase</keyword>
<evidence type="ECO:0000256" key="9">
    <source>
        <dbReference type="ARBA" id="ARBA00022734"/>
    </source>
</evidence>
<keyword evidence="8" id="KW-0732">Signal</keyword>
<evidence type="ECO:0000313" key="20">
    <source>
        <dbReference type="EMBL" id="KAK1693391.1"/>
    </source>
</evidence>
<feature type="binding site" evidence="17">
    <location>
        <position position="418"/>
    </location>
    <ligand>
        <name>ATP</name>
        <dbReference type="ChEBI" id="CHEBI:30616"/>
    </ligand>
</feature>
<evidence type="ECO:0000256" key="8">
    <source>
        <dbReference type="ARBA" id="ARBA00022729"/>
    </source>
</evidence>
<dbReference type="InterPro" id="IPR013320">
    <property type="entry name" value="ConA-like_dom_sf"/>
</dbReference>
<dbReference type="FunFam" id="2.60.120.200:FF:000051">
    <property type="entry name" value="L-type lectin-domain containing receptor kinase V.9"/>
    <property type="match status" value="1"/>
</dbReference>
<feature type="transmembrane region" description="Helical" evidence="18">
    <location>
        <begin position="334"/>
        <end position="355"/>
    </location>
</feature>
<protein>
    <recommendedName>
        <fullName evidence="4">non-specific serine/threonine protein kinase</fullName>
        <ecNumber evidence="4">2.7.11.1</ecNumber>
    </recommendedName>
</protein>
<gene>
    <name evidence="20" type="ORF">QYE76_010088</name>
</gene>
<evidence type="ECO:0000259" key="19">
    <source>
        <dbReference type="PROSITE" id="PS50011"/>
    </source>
</evidence>
<dbReference type="SUPFAM" id="SSF56112">
    <property type="entry name" value="Protein kinase-like (PK-like)"/>
    <property type="match status" value="1"/>
</dbReference>
<reference evidence="20" key="1">
    <citation type="submission" date="2023-07" db="EMBL/GenBank/DDBJ databases">
        <title>A chromosome-level genome assembly of Lolium multiflorum.</title>
        <authorList>
            <person name="Chen Y."/>
            <person name="Copetti D."/>
            <person name="Kolliker R."/>
            <person name="Studer B."/>
        </authorList>
    </citation>
    <scope>NUCLEOTIDE SEQUENCE</scope>
    <source>
        <strain evidence="20">02402/16</strain>
        <tissue evidence="20">Leaf</tissue>
    </source>
</reference>
<dbReference type="InterPro" id="IPR000719">
    <property type="entry name" value="Prot_kinase_dom"/>
</dbReference>
<evidence type="ECO:0000256" key="2">
    <source>
        <dbReference type="ARBA" id="ARBA00008536"/>
    </source>
</evidence>
<evidence type="ECO:0000256" key="10">
    <source>
        <dbReference type="ARBA" id="ARBA00022741"/>
    </source>
</evidence>
<dbReference type="InterPro" id="IPR001220">
    <property type="entry name" value="Legume_lectin_dom"/>
</dbReference>
<evidence type="ECO:0000256" key="1">
    <source>
        <dbReference type="ARBA" id="ARBA00004479"/>
    </source>
</evidence>
<organism evidence="20 21">
    <name type="scientific">Lolium multiflorum</name>
    <name type="common">Italian ryegrass</name>
    <name type="synonym">Lolium perenne subsp. multiflorum</name>
    <dbReference type="NCBI Taxonomy" id="4521"/>
    <lineage>
        <taxon>Eukaryota</taxon>
        <taxon>Viridiplantae</taxon>
        <taxon>Streptophyta</taxon>
        <taxon>Embryophyta</taxon>
        <taxon>Tracheophyta</taxon>
        <taxon>Spermatophyta</taxon>
        <taxon>Magnoliopsida</taxon>
        <taxon>Liliopsida</taxon>
        <taxon>Poales</taxon>
        <taxon>Poaceae</taxon>
        <taxon>BOP clade</taxon>
        <taxon>Pooideae</taxon>
        <taxon>Poodae</taxon>
        <taxon>Poeae</taxon>
        <taxon>Poeae Chloroplast Group 2 (Poeae type)</taxon>
        <taxon>Loliodinae</taxon>
        <taxon>Loliinae</taxon>
        <taxon>Lolium</taxon>
    </lineage>
</organism>
<comment type="caution">
    <text evidence="20">The sequence shown here is derived from an EMBL/GenBank/DDBJ whole genome shotgun (WGS) entry which is preliminary data.</text>
</comment>
<evidence type="ECO:0000256" key="7">
    <source>
        <dbReference type="ARBA" id="ARBA00022692"/>
    </source>
</evidence>
<keyword evidence="6" id="KW-0808">Transferase</keyword>
<comment type="similarity">
    <text evidence="2">In the N-terminal section; belongs to the leguminous lectin family.</text>
</comment>
<evidence type="ECO:0000256" key="12">
    <source>
        <dbReference type="ARBA" id="ARBA00022840"/>
    </source>
</evidence>
<dbReference type="GO" id="GO:0004674">
    <property type="term" value="F:protein serine/threonine kinase activity"/>
    <property type="evidence" value="ECO:0007669"/>
    <property type="project" value="UniProtKB-KW"/>
</dbReference>
<evidence type="ECO:0000313" key="21">
    <source>
        <dbReference type="Proteomes" id="UP001231189"/>
    </source>
</evidence>
<dbReference type="PROSITE" id="PS50011">
    <property type="entry name" value="PROTEIN_KINASE_DOM"/>
    <property type="match status" value="1"/>
</dbReference>
<dbReference type="InterPro" id="IPR050528">
    <property type="entry name" value="L-type_Lectin-RKs"/>
</dbReference>
<dbReference type="Gene3D" id="1.10.510.10">
    <property type="entry name" value="Transferase(Phosphotransferase) domain 1"/>
    <property type="match status" value="1"/>
</dbReference>
<evidence type="ECO:0000256" key="14">
    <source>
        <dbReference type="ARBA" id="ARBA00023136"/>
    </source>
</evidence>
<dbReference type="GO" id="GO:0005524">
    <property type="term" value="F:ATP binding"/>
    <property type="evidence" value="ECO:0007669"/>
    <property type="project" value="UniProtKB-UniRule"/>
</dbReference>
<dbReference type="Gene3D" id="2.60.120.200">
    <property type="match status" value="1"/>
</dbReference>
<keyword evidence="16" id="KW-0325">Glycoprotein</keyword>
<evidence type="ECO:0000256" key="13">
    <source>
        <dbReference type="ARBA" id="ARBA00022989"/>
    </source>
</evidence>
<evidence type="ECO:0000256" key="17">
    <source>
        <dbReference type="PROSITE-ProRule" id="PRU10141"/>
    </source>
</evidence>
<dbReference type="FunFam" id="3.30.200.20:FF:000811">
    <property type="entry name" value="L-type lectin-domain containing receptor kinase V.9"/>
    <property type="match status" value="1"/>
</dbReference>
<keyword evidence="10 17" id="KW-0547">Nucleotide-binding</keyword>
<comment type="similarity">
    <text evidence="3">In the C-terminal section; belongs to the protein kinase superfamily. Ser/Thr protein kinase family.</text>
</comment>
<keyword evidence="7 18" id="KW-0812">Transmembrane</keyword>
<keyword evidence="14 18" id="KW-0472">Membrane</keyword>
<dbReference type="PROSITE" id="PS00107">
    <property type="entry name" value="PROTEIN_KINASE_ATP"/>
    <property type="match status" value="1"/>
</dbReference>
<evidence type="ECO:0000256" key="18">
    <source>
        <dbReference type="SAM" id="Phobius"/>
    </source>
</evidence>
<dbReference type="CDD" id="cd06899">
    <property type="entry name" value="lectin_legume_LecRK_Arcelin_ConA"/>
    <property type="match status" value="1"/>
</dbReference>
<evidence type="ECO:0000256" key="15">
    <source>
        <dbReference type="ARBA" id="ARBA00023170"/>
    </source>
</evidence>
<feature type="domain" description="Protein kinase" evidence="19">
    <location>
        <begin position="389"/>
        <end position="647"/>
    </location>
</feature>
<dbReference type="SMART" id="SM00220">
    <property type="entry name" value="S_TKc"/>
    <property type="match status" value="1"/>
</dbReference>